<keyword evidence="6 9" id="KW-0505">Motor protein</keyword>
<keyword evidence="4 9" id="KW-0547">Nucleotide-binding</keyword>
<dbReference type="OrthoDB" id="3176171at2759"/>
<dbReference type="InterPro" id="IPR027417">
    <property type="entry name" value="P-loop_NTPase"/>
</dbReference>
<keyword evidence="3 10" id="KW-0493">Microtubule</keyword>
<dbReference type="InterPro" id="IPR019821">
    <property type="entry name" value="Kinesin_motor_CS"/>
</dbReference>
<dbReference type="SUPFAM" id="SSF52540">
    <property type="entry name" value="P-loop containing nucleoside triphosphate hydrolases"/>
    <property type="match status" value="1"/>
</dbReference>
<dbReference type="Gene3D" id="3.40.850.10">
    <property type="entry name" value="Kinesin motor domain"/>
    <property type="match status" value="1"/>
</dbReference>
<dbReference type="GO" id="GO:0090307">
    <property type="term" value="P:mitotic spindle assembly"/>
    <property type="evidence" value="ECO:0007669"/>
    <property type="project" value="TreeGrafter"/>
</dbReference>
<sequence length="769" mass="87945">MAQSLNQPKKTNKTQNILVAVRVRPFTDDERSKNSKNIVNCVSRHELQCKDKKYHFDKVFDFSSSQLDVYQFAVGPMIIDVLAGYNCTVFAYGQTGTGKTHTMVGDDKDLTTKNSWREYEMAGCIPRAAANIFEELRMRNVRDYDVTVSFLELYNEEVRDLFNAEWSCSPLSIFNDTKGAVCIQNLRSVSVVNSSEIFNLLKEGMFKRQTAATLMNNHSSRSHVVFTITVHTREILSNGEEVLKTGKLNLVDLAGSENIAKSGAKDKRAQESANINKSLLTLGRVIQILSEKNSKHIPYRDSKLTRILQDSLGGHTKTCIVATVSPSYASLEETLNTLEYASRARDVKNTPMINEKVTKAQMIKELSSEIDRLKRDLYATRLEHGIFLDPDNWKELNDRLEANSQVVSAHTDTINHLRNKISDLEAIRQFKEQEFDEIMNQCKQKEKLIEKARDCLKVHRISIKQEQYLSKCYADAANETDAKVKELLEITKDYSRCQEVLHQKLETQYLNNMSNEKLIAEKSGSICRESKVACNKFGHFLQDTLALVGRQNYHISSAKNDCESYERRLNTSEHGQALQSILQKHSLLYKEQSLQLASKLTAINDAELHHSIERVQDSVLQHLSDYDDMNTTTFKTVRDTLNTIRGKLKTDRRRKEALLKELQLDILGYDGILKDIEEIDDYYSDQKRLSDDKKSQLVTEFNDVKLGVTTLINASKAHIKSNVEICEKERYKELDNTHKKIREDIELQSNRIKKTMPCIINFANACNTG</sequence>
<dbReference type="PANTHER" id="PTHR47970:SF12">
    <property type="entry name" value="KINESIN FAMILY MEMBER 11"/>
    <property type="match status" value="1"/>
</dbReference>
<evidence type="ECO:0000256" key="7">
    <source>
        <dbReference type="ARBA" id="ARBA00023212"/>
    </source>
</evidence>
<keyword evidence="5 9" id="KW-0067">ATP-binding</keyword>
<dbReference type="PROSITE" id="PS00411">
    <property type="entry name" value="KINESIN_MOTOR_1"/>
    <property type="match status" value="1"/>
</dbReference>
<dbReference type="InterPro" id="IPR001752">
    <property type="entry name" value="Kinesin_motor_dom"/>
</dbReference>
<organism evidence="11">
    <name type="scientific">Dendroctonus ponderosae</name>
    <name type="common">Mountain pine beetle</name>
    <dbReference type="NCBI Taxonomy" id="77166"/>
    <lineage>
        <taxon>Eukaryota</taxon>
        <taxon>Metazoa</taxon>
        <taxon>Ecdysozoa</taxon>
        <taxon>Arthropoda</taxon>
        <taxon>Hexapoda</taxon>
        <taxon>Insecta</taxon>
        <taxon>Pterygota</taxon>
        <taxon>Neoptera</taxon>
        <taxon>Endopterygota</taxon>
        <taxon>Coleoptera</taxon>
        <taxon>Polyphaga</taxon>
        <taxon>Cucujiformia</taxon>
        <taxon>Curculionidae</taxon>
        <taxon>Scolytinae</taxon>
        <taxon>Dendroctonus</taxon>
    </lineage>
</organism>
<dbReference type="HOGENOM" id="CLU_001485_33_4_1"/>
<name>N6UIB9_DENPD</name>
<accession>N6UIB9</accession>
<evidence type="ECO:0000256" key="1">
    <source>
        <dbReference type="ARBA" id="ARBA00004245"/>
    </source>
</evidence>
<dbReference type="Pfam" id="PF04740">
    <property type="entry name" value="LXG"/>
    <property type="match status" value="1"/>
</dbReference>
<comment type="similarity">
    <text evidence="8">Belongs to the TRAFAC class myosin-kinesin ATPase superfamily. Kinesin family. KIN-5/BimC subfamily.</text>
</comment>
<evidence type="ECO:0000256" key="2">
    <source>
        <dbReference type="ARBA" id="ARBA00022490"/>
    </source>
</evidence>
<dbReference type="AlphaFoldDB" id="N6UIB9"/>
<feature type="non-terminal residue" evidence="11">
    <location>
        <position position="1"/>
    </location>
</feature>
<evidence type="ECO:0000256" key="9">
    <source>
        <dbReference type="PROSITE-ProRule" id="PRU00283"/>
    </source>
</evidence>
<proteinExistence type="inferred from homology"/>
<dbReference type="InterPro" id="IPR047149">
    <property type="entry name" value="KIF11-like"/>
</dbReference>
<dbReference type="Pfam" id="PF00225">
    <property type="entry name" value="Kinesin"/>
    <property type="match status" value="1"/>
</dbReference>
<dbReference type="GO" id="GO:0072686">
    <property type="term" value="C:mitotic spindle"/>
    <property type="evidence" value="ECO:0007669"/>
    <property type="project" value="TreeGrafter"/>
</dbReference>
<evidence type="ECO:0000256" key="4">
    <source>
        <dbReference type="ARBA" id="ARBA00022741"/>
    </source>
</evidence>
<dbReference type="GO" id="GO:0007018">
    <property type="term" value="P:microtubule-based movement"/>
    <property type="evidence" value="ECO:0007669"/>
    <property type="project" value="InterPro"/>
</dbReference>
<protein>
    <recommendedName>
        <fullName evidence="10">Kinesin-like protein</fullName>
    </recommendedName>
</protein>
<dbReference type="InterPro" id="IPR006829">
    <property type="entry name" value="LXG_dom"/>
</dbReference>
<feature type="binding site" evidence="9">
    <location>
        <begin position="93"/>
        <end position="100"/>
    </location>
    <ligand>
        <name>ATP</name>
        <dbReference type="ChEBI" id="CHEBI:30616"/>
    </ligand>
</feature>
<comment type="subcellular location">
    <subcellularLocation>
        <location evidence="1">Cytoplasm</location>
        <location evidence="1">Cytoskeleton</location>
    </subcellularLocation>
</comment>
<dbReference type="FunFam" id="3.40.850.10:FF:000019">
    <property type="entry name" value="Kinesin-like protein KIN-5D"/>
    <property type="match status" value="1"/>
</dbReference>
<dbReference type="PRINTS" id="PR00380">
    <property type="entry name" value="KINESINHEAVY"/>
</dbReference>
<reference evidence="11" key="1">
    <citation type="journal article" date="2013" name="Genome Biol.">
        <title>Draft genome of the mountain pine beetle, Dendroctonus ponderosae Hopkins, a major forest pest.</title>
        <authorList>
            <person name="Keeling C.I."/>
            <person name="Yuen M.M."/>
            <person name="Liao N.Y."/>
            <person name="Docking T.R."/>
            <person name="Chan S.K."/>
            <person name="Taylor G.A."/>
            <person name="Palmquist D.L."/>
            <person name="Jackman S.D."/>
            <person name="Nguyen A."/>
            <person name="Li M."/>
            <person name="Henderson H."/>
            <person name="Janes J.K."/>
            <person name="Zhao Y."/>
            <person name="Pandoh P."/>
            <person name="Moore R."/>
            <person name="Sperling F.A."/>
            <person name="Huber D.P."/>
            <person name="Birol I."/>
            <person name="Jones S.J."/>
            <person name="Bohlmann J."/>
        </authorList>
    </citation>
    <scope>NUCLEOTIDE SEQUENCE</scope>
</reference>
<evidence type="ECO:0000256" key="6">
    <source>
        <dbReference type="ARBA" id="ARBA00023175"/>
    </source>
</evidence>
<dbReference type="GO" id="GO:0005876">
    <property type="term" value="C:spindle microtubule"/>
    <property type="evidence" value="ECO:0007669"/>
    <property type="project" value="TreeGrafter"/>
</dbReference>
<dbReference type="SMART" id="SM00129">
    <property type="entry name" value="KISc"/>
    <property type="match status" value="1"/>
</dbReference>
<dbReference type="PANTHER" id="PTHR47970">
    <property type="entry name" value="KINESIN-LIKE PROTEIN KIF11"/>
    <property type="match status" value="1"/>
</dbReference>
<evidence type="ECO:0000256" key="8">
    <source>
        <dbReference type="ARBA" id="ARBA00034704"/>
    </source>
</evidence>
<keyword evidence="2" id="KW-0963">Cytoplasm</keyword>
<keyword evidence="7" id="KW-0206">Cytoskeleton</keyword>
<dbReference type="InterPro" id="IPR036961">
    <property type="entry name" value="Kinesin_motor_dom_sf"/>
</dbReference>
<dbReference type="GO" id="GO:0008017">
    <property type="term" value="F:microtubule binding"/>
    <property type="evidence" value="ECO:0007669"/>
    <property type="project" value="InterPro"/>
</dbReference>
<gene>
    <name evidence="11" type="ORF">YQE_03188</name>
</gene>
<dbReference type="GO" id="GO:0005524">
    <property type="term" value="F:ATP binding"/>
    <property type="evidence" value="ECO:0007669"/>
    <property type="project" value="UniProtKB-UniRule"/>
</dbReference>
<evidence type="ECO:0000256" key="5">
    <source>
        <dbReference type="ARBA" id="ARBA00022840"/>
    </source>
</evidence>
<evidence type="ECO:0000313" key="11">
    <source>
        <dbReference type="EMBL" id="ENN80386.1"/>
    </source>
</evidence>
<evidence type="ECO:0000256" key="3">
    <source>
        <dbReference type="ARBA" id="ARBA00022701"/>
    </source>
</evidence>
<dbReference type="GO" id="GO:0008574">
    <property type="term" value="F:plus-end-directed microtubule motor activity"/>
    <property type="evidence" value="ECO:0007669"/>
    <property type="project" value="TreeGrafter"/>
</dbReference>
<dbReference type="GO" id="GO:0051231">
    <property type="term" value="P:spindle elongation"/>
    <property type="evidence" value="ECO:0007669"/>
    <property type="project" value="TreeGrafter"/>
</dbReference>
<evidence type="ECO:0000256" key="10">
    <source>
        <dbReference type="RuleBase" id="RU000394"/>
    </source>
</evidence>
<dbReference type="EMBL" id="KB740551">
    <property type="protein sequence ID" value="ENN80386.1"/>
    <property type="molecule type" value="Genomic_DNA"/>
</dbReference>
<dbReference type="PROSITE" id="PS50067">
    <property type="entry name" value="KINESIN_MOTOR_2"/>
    <property type="match status" value="1"/>
</dbReference>